<dbReference type="GO" id="GO:0004130">
    <property type="term" value="F:cytochrome-c peroxidase activity"/>
    <property type="evidence" value="ECO:0007669"/>
    <property type="project" value="TreeGrafter"/>
</dbReference>
<feature type="domain" description="Cytochrome c" evidence="6">
    <location>
        <begin position="377"/>
        <end position="560"/>
    </location>
</feature>
<sequence length="560" mass="60167">MTWIKDKSRGKVAKGLLAGIAVVIVIAAWAFWELSRAAPARSTSLPARLADDPVSRGEMQFAHGDLGVLDLDTLETSALPWTVLSAALALDLAEGDADRVSAALVEQAFRAVGFLYPERPAGEGAADGLPRAPLGLTLGRVERSMPPLRVTAANLGCASCHAGVTYGPDGRPAPQRPALGMPNSSLDLEAYAQTVYRALKRAFADEAMLWRAIDRLHPGLTWRERLSLRWLVLPRARARMAELGRDGDQPLPFANGAPGLTNGVAALKFRLGEVEGYRLAGAGYVSIPDLADRSFRSALLADGAYAPVGKPRFVPRSADEAARADPGELASIGSFFTVPSMGMAPERAEAAIPAFTDIARFLATYRPQRFPGAIDRARLPLGQATYARACAACHGSYDGDLDRPRLVSFPNWAGDVGTDMSRARAFDGSLAARVNGTVYRRHMTAAATGKLAAPLLSGVWATAPYLTNGSVPTLWHLLEPATRPERFMVGGHRLDFVRVGLALAPDASGLWRDLGDYQPFSRGVEIDTRKPGFSNRGHDREVADLTAEERQALIDYLKLL</sequence>
<evidence type="ECO:0000256" key="2">
    <source>
        <dbReference type="ARBA" id="ARBA00022723"/>
    </source>
</evidence>
<dbReference type="RefSeq" id="WP_136958400.1">
    <property type="nucleotide sequence ID" value="NZ_CP039690.1"/>
</dbReference>
<keyword evidence="3 4" id="KW-0408">Iron</keyword>
<dbReference type="PANTHER" id="PTHR30600">
    <property type="entry name" value="CYTOCHROME C PEROXIDASE-RELATED"/>
    <property type="match status" value="1"/>
</dbReference>
<dbReference type="Proteomes" id="UP000298781">
    <property type="component" value="Chromosome"/>
</dbReference>
<dbReference type="PANTHER" id="PTHR30600:SF9">
    <property type="entry name" value="BLR7738 PROTEIN"/>
    <property type="match status" value="1"/>
</dbReference>
<proteinExistence type="predicted"/>
<accession>A0A4D7B4I6</accession>
<keyword evidence="8" id="KW-1185">Reference proteome</keyword>
<reference evidence="7 8" key="1">
    <citation type="submission" date="2019-04" db="EMBL/GenBank/DDBJ databases">
        <title>Phreatobacter aquaticus sp. nov.</title>
        <authorList>
            <person name="Choi A."/>
        </authorList>
    </citation>
    <scope>NUCLEOTIDE SEQUENCE [LARGE SCALE GENOMIC DNA]</scope>
    <source>
        <strain evidence="7 8">KCTC 52518</strain>
    </source>
</reference>
<evidence type="ECO:0000313" key="8">
    <source>
        <dbReference type="Proteomes" id="UP000298781"/>
    </source>
</evidence>
<dbReference type="InterPro" id="IPR009056">
    <property type="entry name" value="Cyt_c-like_dom"/>
</dbReference>
<organism evidence="7 8">
    <name type="scientific">Phreatobacter stygius</name>
    <dbReference type="NCBI Taxonomy" id="1940610"/>
    <lineage>
        <taxon>Bacteria</taxon>
        <taxon>Pseudomonadati</taxon>
        <taxon>Pseudomonadota</taxon>
        <taxon>Alphaproteobacteria</taxon>
        <taxon>Hyphomicrobiales</taxon>
        <taxon>Phreatobacteraceae</taxon>
        <taxon>Phreatobacter</taxon>
    </lineage>
</organism>
<dbReference type="GO" id="GO:0046872">
    <property type="term" value="F:metal ion binding"/>
    <property type="evidence" value="ECO:0007669"/>
    <property type="project" value="UniProtKB-KW"/>
</dbReference>
<dbReference type="InterPro" id="IPR036909">
    <property type="entry name" value="Cyt_c-like_dom_sf"/>
</dbReference>
<dbReference type="AlphaFoldDB" id="A0A4D7B4I6"/>
<dbReference type="Gene3D" id="1.10.760.10">
    <property type="entry name" value="Cytochrome c-like domain"/>
    <property type="match status" value="1"/>
</dbReference>
<protein>
    <recommendedName>
        <fullName evidence="6">Cytochrome c domain-containing protein</fullName>
    </recommendedName>
</protein>
<dbReference type="EMBL" id="CP039690">
    <property type="protein sequence ID" value="QCI62937.1"/>
    <property type="molecule type" value="Genomic_DNA"/>
</dbReference>
<dbReference type="OrthoDB" id="417271at2"/>
<dbReference type="InterPro" id="IPR051395">
    <property type="entry name" value="Cytochrome_c_Peroxidase/MauG"/>
</dbReference>
<dbReference type="SUPFAM" id="SSF46626">
    <property type="entry name" value="Cytochrome c"/>
    <property type="match status" value="1"/>
</dbReference>
<evidence type="ECO:0000256" key="5">
    <source>
        <dbReference type="SAM" id="Phobius"/>
    </source>
</evidence>
<feature type="transmembrane region" description="Helical" evidence="5">
    <location>
        <begin position="12"/>
        <end position="32"/>
    </location>
</feature>
<keyword evidence="1 4" id="KW-0349">Heme</keyword>
<dbReference type="GO" id="GO:0009055">
    <property type="term" value="F:electron transfer activity"/>
    <property type="evidence" value="ECO:0007669"/>
    <property type="project" value="InterPro"/>
</dbReference>
<keyword evidence="5" id="KW-1133">Transmembrane helix</keyword>
<evidence type="ECO:0000256" key="3">
    <source>
        <dbReference type="ARBA" id="ARBA00023004"/>
    </source>
</evidence>
<evidence type="ECO:0000259" key="6">
    <source>
        <dbReference type="PROSITE" id="PS51007"/>
    </source>
</evidence>
<dbReference type="GO" id="GO:0020037">
    <property type="term" value="F:heme binding"/>
    <property type="evidence" value="ECO:0007669"/>
    <property type="project" value="InterPro"/>
</dbReference>
<dbReference type="Pfam" id="PF21419">
    <property type="entry name" value="RoxA-like_Cyt-c"/>
    <property type="match status" value="1"/>
</dbReference>
<evidence type="ECO:0000256" key="4">
    <source>
        <dbReference type="PROSITE-ProRule" id="PRU00433"/>
    </source>
</evidence>
<name>A0A4D7B4I6_9HYPH</name>
<evidence type="ECO:0000256" key="1">
    <source>
        <dbReference type="ARBA" id="ARBA00022617"/>
    </source>
</evidence>
<evidence type="ECO:0000313" key="7">
    <source>
        <dbReference type="EMBL" id="QCI62937.1"/>
    </source>
</evidence>
<keyword evidence="2 4" id="KW-0479">Metal-binding</keyword>
<keyword evidence="5" id="KW-0472">Membrane</keyword>
<dbReference type="PROSITE" id="PS51007">
    <property type="entry name" value="CYTC"/>
    <property type="match status" value="1"/>
</dbReference>
<gene>
    <name evidence="7" type="ORF">E8M01_00955</name>
</gene>
<dbReference type="KEGG" id="pstg:E8M01_00955"/>
<keyword evidence="5" id="KW-0812">Transmembrane</keyword>